<evidence type="ECO:0000256" key="2">
    <source>
        <dbReference type="ARBA" id="ARBA00022730"/>
    </source>
</evidence>
<dbReference type="InterPro" id="IPR019906">
    <property type="entry name" value="Ribosomal_uL6_bac-type"/>
</dbReference>
<evidence type="ECO:0000259" key="9">
    <source>
        <dbReference type="Pfam" id="PF00347"/>
    </source>
</evidence>
<dbReference type="NCBIfam" id="TIGR03654">
    <property type="entry name" value="L6_bact"/>
    <property type="match status" value="1"/>
</dbReference>
<feature type="domain" description="Large ribosomal subunit protein uL6 alpha-beta" evidence="9">
    <location>
        <begin position="91"/>
        <end position="164"/>
    </location>
</feature>
<comment type="function">
    <text evidence="7">Binds 23S rRNA.</text>
</comment>
<reference evidence="10" key="1">
    <citation type="journal article" date="2017" name="Genome Biol. Evol.">
        <title>Evolutionary Dynamics of Cryptophyte Plastid Genomes.</title>
        <authorList>
            <person name="Kim J.I."/>
            <person name="Moore C.E."/>
            <person name="Archibald J.M."/>
            <person name="Bhattacharya D."/>
            <person name="Yi G."/>
            <person name="Yoon H.S."/>
            <person name="Shin W."/>
        </authorList>
    </citation>
    <scope>NUCLEOTIDE SEQUENCE</scope>
</reference>
<dbReference type="EMBL" id="KY860574">
    <property type="protein sequence ID" value="ASV47587.1"/>
    <property type="molecule type" value="Genomic_DNA"/>
</dbReference>
<dbReference type="AlphaFoldDB" id="A0A248SPP9"/>
<dbReference type="InterPro" id="IPR020040">
    <property type="entry name" value="Ribosomal_uL6_a/b-dom"/>
</dbReference>
<evidence type="ECO:0000256" key="4">
    <source>
        <dbReference type="ARBA" id="ARBA00022980"/>
    </source>
</evidence>
<evidence type="ECO:0000313" key="10">
    <source>
        <dbReference type="EMBL" id="ASV47587.1"/>
    </source>
</evidence>
<dbReference type="PANTHER" id="PTHR11655">
    <property type="entry name" value="60S/50S RIBOSOMAL PROTEIN L6/L9"/>
    <property type="match status" value="1"/>
</dbReference>
<dbReference type="GO" id="GO:0009507">
    <property type="term" value="C:chloroplast"/>
    <property type="evidence" value="ECO:0007669"/>
    <property type="project" value="UniProtKB-SubCell"/>
</dbReference>
<protein>
    <recommendedName>
        <fullName evidence="6 7">Large ribosomal subunit protein uL6c</fullName>
    </recommendedName>
</protein>
<gene>
    <name evidence="7 10" type="primary">rpl6</name>
    <name evidence="10" type="ORF">CMESOPL_087</name>
</gene>
<dbReference type="Pfam" id="PF00347">
    <property type="entry name" value="Ribosomal_L6"/>
    <property type="match status" value="2"/>
</dbReference>
<keyword evidence="5 7" id="KW-0687">Ribonucleoprotein</keyword>
<dbReference type="GO" id="GO:0019843">
    <property type="term" value="F:rRNA binding"/>
    <property type="evidence" value="ECO:0007669"/>
    <property type="project" value="UniProtKB-UniRule"/>
</dbReference>
<proteinExistence type="inferred from homology"/>
<dbReference type="Gene3D" id="3.90.930.12">
    <property type="entry name" value="Ribosomal protein L6, alpha-beta domain"/>
    <property type="match status" value="2"/>
</dbReference>
<sequence>MSRIGKIPVKIPDKINVTIEGDQITVKGPKGQLSRAIPDNILVIKEGENIQVSPKTKSIKSQQIYGLYRRLVANMVQGVSEGFQKKLTLQGVGYRSQVQGKKLILSVGYSHQVEIPAPDGIIISVEANTNVLVSGIDKELVGQVAANIRSIRPPEPYKGKGIRYEGEYVRQKVGKAGKK</sequence>
<dbReference type="GO" id="GO:0002181">
    <property type="term" value="P:cytoplasmic translation"/>
    <property type="evidence" value="ECO:0007669"/>
    <property type="project" value="TreeGrafter"/>
</dbReference>
<keyword evidence="3 7" id="KW-0694">RNA-binding</keyword>
<evidence type="ECO:0000256" key="5">
    <source>
        <dbReference type="ARBA" id="ARBA00023274"/>
    </source>
</evidence>
<dbReference type="FunFam" id="3.90.930.12:FF:000001">
    <property type="entry name" value="50S ribosomal protein L6"/>
    <property type="match status" value="1"/>
</dbReference>
<keyword evidence="2 7" id="KW-0699">rRNA-binding</keyword>
<keyword evidence="10" id="KW-0150">Chloroplast</keyword>
<name>A0A248SPP9_9CRYP</name>
<evidence type="ECO:0000256" key="1">
    <source>
        <dbReference type="ARBA" id="ARBA00009356"/>
    </source>
</evidence>
<dbReference type="GO" id="GO:0003735">
    <property type="term" value="F:structural constituent of ribosome"/>
    <property type="evidence" value="ECO:0007669"/>
    <property type="project" value="InterPro"/>
</dbReference>
<geneLocation type="chloroplast" evidence="10"/>
<organism evidence="10">
    <name type="scientific">Chroomonas mesostigmatica CCMP1168</name>
    <dbReference type="NCBI Taxonomy" id="1195612"/>
    <lineage>
        <taxon>Eukaryota</taxon>
        <taxon>Cryptophyceae</taxon>
        <taxon>Pyrenomonadales</taxon>
        <taxon>Chroomonadaceae</taxon>
        <taxon>Chroomonas</taxon>
    </lineage>
</organism>
<dbReference type="PROSITE" id="PS00525">
    <property type="entry name" value="RIBOSOMAL_L6_1"/>
    <property type="match status" value="1"/>
</dbReference>
<evidence type="ECO:0000256" key="3">
    <source>
        <dbReference type="ARBA" id="ARBA00022884"/>
    </source>
</evidence>
<dbReference type="InterPro" id="IPR002358">
    <property type="entry name" value="Ribosomal_uL6_CS"/>
</dbReference>
<evidence type="ECO:0000256" key="6">
    <source>
        <dbReference type="ARBA" id="ARBA00069413"/>
    </source>
</evidence>
<accession>A0A248SPP9</accession>
<keyword evidence="4 7" id="KW-0689">Ribosomal protein</keyword>
<dbReference type="HAMAP" id="MF_01365_B">
    <property type="entry name" value="Ribosomal_uL6_B"/>
    <property type="match status" value="1"/>
</dbReference>
<evidence type="ECO:0000256" key="7">
    <source>
        <dbReference type="HAMAP-Rule" id="MF_01365"/>
    </source>
</evidence>
<dbReference type="InterPro" id="IPR036789">
    <property type="entry name" value="Ribosomal_uL6-like_a/b-dom_sf"/>
</dbReference>
<dbReference type="PIRSF" id="PIRSF002162">
    <property type="entry name" value="Ribosomal_L6"/>
    <property type="match status" value="1"/>
</dbReference>
<comment type="subunit">
    <text evidence="7">Part of the 50S ribosomal subunit.</text>
</comment>
<dbReference type="InterPro" id="IPR000702">
    <property type="entry name" value="Ribosomal_uL6-like"/>
</dbReference>
<keyword evidence="10" id="KW-0934">Plastid</keyword>
<dbReference type="FunFam" id="3.90.930.12:FF:000002">
    <property type="entry name" value="50S ribosomal protein L6"/>
    <property type="match status" value="1"/>
</dbReference>
<dbReference type="PANTHER" id="PTHR11655:SF14">
    <property type="entry name" value="LARGE RIBOSOMAL SUBUNIT PROTEIN UL6M"/>
    <property type="match status" value="1"/>
</dbReference>
<feature type="domain" description="Large ribosomal subunit protein uL6 alpha-beta" evidence="9">
    <location>
        <begin position="11"/>
        <end position="82"/>
    </location>
</feature>
<dbReference type="PRINTS" id="PR00059">
    <property type="entry name" value="RIBOSOMALL6"/>
</dbReference>
<comment type="similarity">
    <text evidence="1 7 8">Belongs to the universal ribosomal protein uL6 family.</text>
</comment>
<evidence type="ECO:0000256" key="8">
    <source>
        <dbReference type="RuleBase" id="RU003869"/>
    </source>
</evidence>
<dbReference type="GO" id="GO:0022625">
    <property type="term" value="C:cytosolic large ribosomal subunit"/>
    <property type="evidence" value="ECO:0007669"/>
    <property type="project" value="TreeGrafter"/>
</dbReference>
<dbReference type="SUPFAM" id="SSF56053">
    <property type="entry name" value="Ribosomal protein L6"/>
    <property type="match status" value="2"/>
</dbReference>
<comment type="subcellular location">
    <subcellularLocation>
        <location evidence="7">Plastid</location>
        <location evidence="7">Chloroplast</location>
    </subcellularLocation>
</comment>